<dbReference type="InterPro" id="IPR051266">
    <property type="entry name" value="CLCR"/>
</dbReference>
<dbReference type="SUPFAM" id="SSF53300">
    <property type="entry name" value="vWA-like"/>
    <property type="match status" value="1"/>
</dbReference>
<evidence type="ECO:0000259" key="2">
    <source>
        <dbReference type="PROSITE" id="PS50234"/>
    </source>
</evidence>
<accession>A0AAE0JCL7</accession>
<name>A0AAE0JCL7_9PEZI</name>
<evidence type="ECO:0000313" key="3">
    <source>
        <dbReference type="EMBL" id="KAK3342667.1"/>
    </source>
</evidence>
<proteinExistence type="predicted"/>
<dbReference type="InterPro" id="IPR002035">
    <property type="entry name" value="VWF_A"/>
</dbReference>
<comment type="caution">
    <text evidence="3">The sequence shown here is derived from an EMBL/GenBank/DDBJ whole genome shotgun (WGS) entry which is preliminary data.</text>
</comment>
<dbReference type="PROSITE" id="PS50234">
    <property type="entry name" value="VWFA"/>
    <property type="match status" value="1"/>
</dbReference>
<reference evidence="3" key="1">
    <citation type="journal article" date="2023" name="Mol. Phylogenet. Evol.">
        <title>Genome-scale phylogeny and comparative genomics of the fungal order Sordariales.</title>
        <authorList>
            <person name="Hensen N."/>
            <person name="Bonometti L."/>
            <person name="Westerberg I."/>
            <person name="Brannstrom I.O."/>
            <person name="Guillou S."/>
            <person name="Cros-Aarteil S."/>
            <person name="Calhoun S."/>
            <person name="Haridas S."/>
            <person name="Kuo A."/>
            <person name="Mondo S."/>
            <person name="Pangilinan J."/>
            <person name="Riley R."/>
            <person name="LaButti K."/>
            <person name="Andreopoulos B."/>
            <person name="Lipzen A."/>
            <person name="Chen C."/>
            <person name="Yan M."/>
            <person name="Daum C."/>
            <person name="Ng V."/>
            <person name="Clum A."/>
            <person name="Steindorff A."/>
            <person name="Ohm R.A."/>
            <person name="Martin F."/>
            <person name="Silar P."/>
            <person name="Natvig D.O."/>
            <person name="Lalanne C."/>
            <person name="Gautier V."/>
            <person name="Ament-Velasquez S.L."/>
            <person name="Kruys A."/>
            <person name="Hutchinson M.I."/>
            <person name="Powell A.J."/>
            <person name="Barry K."/>
            <person name="Miller A.N."/>
            <person name="Grigoriev I.V."/>
            <person name="Debuchy R."/>
            <person name="Gladieux P."/>
            <person name="Hiltunen Thoren M."/>
            <person name="Johannesson H."/>
        </authorList>
    </citation>
    <scope>NUCLEOTIDE SEQUENCE</scope>
    <source>
        <strain evidence="3">CBS 560.94</strain>
    </source>
</reference>
<dbReference type="PANTHER" id="PTHR10579:SF156">
    <property type="entry name" value="VWFA DOMAIN-CONTAINING PROTEIN"/>
    <property type="match status" value="1"/>
</dbReference>
<evidence type="ECO:0000256" key="1">
    <source>
        <dbReference type="SAM" id="MobiDB-lite"/>
    </source>
</evidence>
<feature type="region of interest" description="Disordered" evidence="1">
    <location>
        <begin position="43"/>
        <end position="62"/>
    </location>
</feature>
<dbReference type="Pfam" id="PF14624">
    <property type="entry name" value="Vwaint"/>
    <property type="match status" value="1"/>
</dbReference>
<feature type="domain" description="VWFA" evidence="2">
    <location>
        <begin position="70"/>
        <end position="283"/>
    </location>
</feature>
<feature type="compositionally biased region" description="Basic and acidic residues" evidence="1">
    <location>
        <begin position="304"/>
        <end position="327"/>
    </location>
</feature>
<dbReference type="Pfam" id="PF00092">
    <property type="entry name" value="VWA"/>
    <property type="match status" value="1"/>
</dbReference>
<protein>
    <submittedName>
        <fullName evidence="3">Hint-domain-containing protein</fullName>
    </submittedName>
</protein>
<dbReference type="InterPro" id="IPR036465">
    <property type="entry name" value="vWFA_dom_sf"/>
</dbReference>
<dbReference type="EMBL" id="JAUEPP010000005">
    <property type="protein sequence ID" value="KAK3342667.1"/>
    <property type="molecule type" value="Genomic_DNA"/>
</dbReference>
<feature type="region of interest" description="Disordered" evidence="1">
    <location>
        <begin position="82"/>
        <end position="105"/>
    </location>
</feature>
<organism evidence="3 4">
    <name type="scientific">Neurospora tetraspora</name>
    <dbReference type="NCBI Taxonomy" id="94610"/>
    <lineage>
        <taxon>Eukaryota</taxon>
        <taxon>Fungi</taxon>
        <taxon>Dikarya</taxon>
        <taxon>Ascomycota</taxon>
        <taxon>Pezizomycotina</taxon>
        <taxon>Sordariomycetes</taxon>
        <taxon>Sordariomycetidae</taxon>
        <taxon>Sordariales</taxon>
        <taxon>Sordariaceae</taxon>
        <taxon>Neurospora</taxon>
    </lineage>
</organism>
<reference evidence="3" key="2">
    <citation type="submission" date="2023-06" db="EMBL/GenBank/DDBJ databases">
        <authorList>
            <consortium name="Lawrence Berkeley National Laboratory"/>
            <person name="Haridas S."/>
            <person name="Hensen N."/>
            <person name="Bonometti L."/>
            <person name="Westerberg I."/>
            <person name="Brannstrom I.O."/>
            <person name="Guillou S."/>
            <person name="Cros-Aarteil S."/>
            <person name="Calhoun S."/>
            <person name="Kuo A."/>
            <person name="Mondo S."/>
            <person name="Pangilinan J."/>
            <person name="Riley R."/>
            <person name="Labutti K."/>
            <person name="Andreopoulos B."/>
            <person name="Lipzen A."/>
            <person name="Chen C."/>
            <person name="Yanf M."/>
            <person name="Daum C."/>
            <person name="Ng V."/>
            <person name="Clum A."/>
            <person name="Steindorff A."/>
            <person name="Ohm R."/>
            <person name="Martin F."/>
            <person name="Silar P."/>
            <person name="Natvig D."/>
            <person name="Lalanne C."/>
            <person name="Gautier V."/>
            <person name="Ament-Velasquez S.L."/>
            <person name="Kruys A."/>
            <person name="Hutchinson M.I."/>
            <person name="Powell A.J."/>
            <person name="Barry K."/>
            <person name="Miller A.N."/>
            <person name="Grigoriev I.V."/>
            <person name="Debuchy R."/>
            <person name="Gladieux P."/>
            <person name="Thoren M.H."/>
            <person name="Johannesson H."/>
        </authorList>
    </citation>
    <scope>NUCLEOTIDE SEQUENCE</scope>
    <source>
        <strain evidence="3">CBS 560.94</strain>
    </source>
</reference>
<dbReference type="SMART" id="SM00327">
    <property type="entry name" value="VWA"/>
    <property type="match status" value="1"/>
</dbReference>
<dbReference type="CDD" id="cd01466">
    <property type="entry name" value="vWA_C3HC4_type"/>
    <property type="match status" value="1"/>
</dbReference>
<gene>
    <name evidence="3" type="ORF">B0H65DRAFT_225981</name>
</gene>
<keyword evidence="4" id="KW-1185">Reference proteome</keyword>
<dbReference type="InterPro" id="IPR039510">
    <property type="entry name" value="Vint_dom"/>
</dbReference>
<dbReference type="InterPro" id="IPR032838">
    <property type="entry name" value="Vwaint_dom"/>
</dbReference>
<dbReference type="PANTHER" id="PTHR10579">
    <property type="entry name" value="CALCIUM-ACTIVATED CHLORIDE CHANNEL REGULATOR"/>
    <property type="match status" value="1"/>
</dbReference>
<dbReference type="AlphaFoldDB" id="A0AAE0JCL7"/>
<dbReference type="Proteomes" id="UP001278500">
    <property type="component" value="Unassembled WGS sequence"/>
</dbReference>
<feature type="compositionally biased region" description="Low complexity" evidence="1">
    <location>
        <begin position="1"/>
        <end position="21"/>
    </location>
</feature>
<feature type="region of interest" description="Disordered" evidence="1">
    <location>
        <begin position="304"/>
        <end position="332"/>
    </location>
</feature>
<feature type="region of interest" description="Disordered" evidence="1">
    <location>
        <begin position="1"/>
        <end position="37"/>
    </location>
</feature>
<dbReference type="Pfam" id="PF14623">
    <property type="entry name" value="Vint"/>
    <property type="match status" value="1"/>
</dbReference>
<sequence>MITPITIPILSSPSPSSSPSPNSETQPAAPNLEIHPLPSHTSGLLLRVIPPPSPPNFQNGNPDFHHVPCDIVLAIDVSGSMSADAPVPTTTTTSSSDYTNEQQPEHNGLSVLDLVKHAARTIASTLNSSDRLGIVTFSTEAKVLQPLIPMTALNKKKTERNLGGMQPSSATNLWGGIVEGLKLFGSTESGSTTGRVPALMVLTDGMPNHMCPAQGYVAKLRAMERLPAAIHTFGFGYSLRSGLLKSVAEIGGGGYSFIPDAGMIGTVFVHSVANLQSTFANNVVLRLTYPKYLGLKETTGQSVDKVEPVELEKGDVDQGSQLEKRDDDEGSSMQLTLNLSTLQYGQSRDIFLRYDSKAQEAITDGFDFESPPSVLATLDYQHFTNITNTLISECEDIFRPNPQVKQLTPAQTAYHVSRSALISFLSSLYPLRRDGEHQPRFFARSLATSLQSLLSTLPAAQPAFASDPQCRSLVQDLTGSTASINDPNQDGQVALALTNMDFYNRWGIHYLPSLAGAHARQVCNSFKDPGPLMYGADSPLFVMCRDRLDAAFDSLPAPKPSRTTGFQGEISMRAYNRSGNPCFAGEMRVRVGVVEDEVGDSDQLVTKDIEISGLRKGMMVQTPKGSRKVRAVLKTTVENENMCLVRAKDEGAGSLLVTPWHPISLDGKSWTFPRDIAHGDTVTYTGDIYSVLLQYDPDVDAHAIMVEGLWGVTLGHGLTGTGEGVVNGDEDVRTHRFLGDYDLVVQSLAKLQCSGDGLVMGGGVKRDWQTGLVNGFHMRPQPVPSGTLYLPPRRVELLA</sequence>
<evidence type="ECO:0000313" key="4">
    <source>
        <dbReference type="Proteomes" id="UP001278500"/>
    </source>
</evidence>
<dbReference type="GeneID" id="87859279"/>
<dbReference type="RefSeq" id="XP_062680460.1">
    <property type="nucleotide sequence ID" value="XM_062822125.1"/>
</dbReference>
<dbReference type="Gene3D" id="3.40.50.410">
    <property type="entry name" value="von Willebrand factor, type A domain"/>
    <property type="match status" value="1"/>
</dbReference>